<dbReference type="Proteomes" id="UP001210339">
    <property type="component" value="Chromosome"/>
</dbReference>
<dbReference type="EMBL" id="CP115667">
    <property type="protein sequence ID" value="WBW49851.1"/>
    <property type="molecule type" value="Genomic_DNA"/>
</dbReference>
<evidence type="ECO:0000256" key="1">
    <source>
        <dbReference type="SAM" id="Phobius"/>
    </source>
</evidence>
<feature type="transmembrane region" description="Helical" evidence="1">
    <location>
        <begin position="57"/>
        <end position="79"/>
    </location>
</feature>
<keyword evidence="3" id="KW-1185">Reference proteome</keyword>
<gene>
    <name evidence="2" type="ORF">O6R05_07570</name>
</gene>
<name>A0ABY7QSS1_9FIRM</name>
<organism evidence="2 3">
    <name type="scientific">Peptoniphilus equinus</name>
    <dbReference type="NCBI Taxonomy" id="3016343"/>
    <lineage>
        <taxon>Bacteria</taxon>
        <taxon>Bacillati</taxon>
        <taxon>Bacillota</taxon>
        <taxon>Tissierellia</taxon>
        <taxon>Tissierellales</taxon>
        <taxon>Peptoniphilaceae</taxon>
        <taxon>Peptoniphilus</taxon>
    </lineage>
</organism>
<dbReference type="RefSeq" id="WP_271191382.1">
    <property type="nucleotide sequence ID" value="NZ_CP115667.1"/>
</dbReference>
<keyword evidence="1" id="KW-0472">Membrane</keyword>
<accession>A0ABY7QSS1</accession>
<reference evidence="2 3" key="1">
    <citation type="submission" date="2023-01" db="EMBL/GenBank/DDBJ databases">
        <authorList>
            <person name="Lee S.H."/>
            <person name="Jung H.S."/>
            <person name="Yun J.U."/>
        </authorList>
    </citation>
    <scope>NUCLEOTIDE SEQUENCE [LARGE SCALE GENOMIC DNA]</scope>
    <source>
        <strain evidence="2 3">CBA3646</strain>
    </source>
</reference>
<keyword evidence="1" id="KW-1133">Transmembrane helix</keyword>
<sequence length="80" mass="8375">MELFFIGAAIAVVASLVLGSMVLMFKVLMNIIGGAVLLFVVNLVLEPMGLGIAIGPLTALLTGIFGIPYVVVLTLIKLFL</sequence>
<evidence type="ECO:0000313" key="3">
    <source>
        <dbReference type="Proteomes" id="UP001210339"/>
    </source>
</evidence>
<proteinExistence type="predicted"/>
<feature type="transmembrane region" description="Helical" evidence="1">
    <location>
        <begin position="29"/>
        <end position="45"/>
    </location>
</feature>
<dbReference type="Pfam" id="PF07441">
    <property type="entry name" value="BofA"/>
    <property type="match status" value="1"/>
</dbReference>
<dbReference type="InterPro" id="IPR010001">
    <property type="entry name" value="BofA"/>
</dbReference>
<evidence type="ECO:0000313" key="2">
    <source>
        <dbReference type="EMBL" id="WBW49851.1"/>
    </source>
</evidence>
<keyword evidence="1" id="KW-0812">Transmembrane</keyword>
<protein>
    <submittedName>
        <fullName evidence="2">Pro-sigmaK processing inhibitor BofA family protein</fullName>
    </submittedName>
</protein>